<evidence type="ECO:0000313" key="2">
    <source>
        <dbReference type="Proteomes" id="UP000325116"/>
    </source>
</evidence>
<protein>
    <submittedName>
        <fullName evidence="1">EF2563 family selenium-dependent molybdenum hydroxylase system protein</fullName>
    </submittedName>
</protein>
<gene>
    <name evidence="1" type="ORF">EPJ80_00660</name>
</gene>
<dbReference type="Proteomes" id="UP000325116">
    <property type="component" value="Unassembled WGS sequence"/>
</dbReference>
<evidence type="ECO:0000313" key="1">
    <source>
        <dbReference type="EMBL" id="TXJ13290.1"/>
    </source>
</evidence>
<dbReference type="RefSeq" id="WP_147757493.1">
    <property type="nucleotide sequence ID" value="NZ_SAXT01000001.1"/>
</dbReference>
<accession>A0A5C8CJ10</accession>
<organism evidence="1 2">
    <name type="scientific">Brachyspira aalborgi</name>
    <dbReference type="NCBI Taxonomy" id="29522"/>
    <lineage>
        <taxon>Bacteria</taxon>
        <taxon>Pseudomonadati</taxon>
        <taxon>Spirochaetota</taxon>
        <taxon>Spirochaetia</taxon>
        <taxon>Brachyspirales</taxon>
        <taxon>Brachyspiraceae</taxon>
        <taxon>Brachyspira</taxon>
    </lineage>
</organism>
<proteinExistence type="predicted"/>
<dbReference type="InterPro" id="IPR011053">
    <property type="entry name" value="Single_hybrid_motif"/>
</dbReference>
<dbReference type="Gene3D" id="2.40.50.100">
    <property type="match status" value="1"/>
</dbReference>
<dbReference type="SUPFAM" id="SSF51230">
    <property type="entry name" value="Single hybrid motif"/>
    <property type="match status" value="1"/>
</dbReference>
<dbReference type="InterPro" id="IPR017695">
    <property type="entry name" value="Se-dep_Mo_hydrolase_YqeB"/>
</dbReference>
<reference evidence="1 2" key="1">
    <citation type="journal article" date="1992" name="Lakartidningen">
        <title>[Penicillin V and not amoxicillin is the first choice preparation in acute otitis].</title>
        <authorList>
            <person name="Kamme C."/>
            <person name="Lundgren K."/>
            <person name="Prellner K."/>
        </authorList>
    </citation>
    <scope>NUCLEOTIDE SEQUENCE [LARGE SCALE GENOMIC DNA]</scope>
    <source>
        <strain evidence="1 2">W1</strain>
    </source>
</reference>
<name>A0A5C8CJ10_9SPIR</name>
<dbReference type="NCBIfam" id="TIGR03309">
    <property type="entry name" value="matur_yqeB"/>
    <property type="match status" value="1"/>
</dbReference>
<dbReference type="AlphaFoldDB" id="A0A5C8CJ10"/>
<sequence>MERLENDKITIIRGGGDLATGVAYSLYKAGFKIIILETQFPSSIRRKVSLSEAVYDNRVKVEDIEAILCNNIDTALNMIKIKNYNIPVLIDSDLKCLNKIKPYFIIDSIIAKKNLGLKKDMAKYTIALGPGFMASKDCDIVIETMRGHSLGKMYLKGEAIANTGIPGNIAGKSAERVIHANSEGIIENIKDIGDFVYKDEIIAYITKNNIKNEVIATFDGIIRGIIRNGYKVKKGLKIADIDPRKSEYKNCFTISDKSRSLGNAVLMAMLYLINRDN</sequence>
<dbReference type="EMBL" id="SAXT01000001">
    <property type="protein sequence ID" value="TXJ13290.1"/>
    <property type="molecule type" value="Genomic_DNA"/>
</dbReference>
<comment type="caution">
    <text evidence="1">The sequence shown here is derived from an EMBL/GenBank/DDBJ whole genome shotgun (WGS) entry which is preliminary data.</text>
</comment>